<name>A0A0F8ZUP0_9ZZZZ</name>
<sequence>MMKFYNFHWLLLLPLAFTSFVHANAAIVNLHLASPSTTDTPRNHYIHALLTLAFAEQGKQVNFIYSIRPMNKKRVVEEQLKANSINLAWLSLPANSYPDLHHSSHYLLRANK</sequence>
<proteinExistence type="predicted"/>
<reference evidence="1" key="1">
    <citation type="journal article" date="2015" name="Nature">
        <title>Complex archaea that bridge the gap between prokaryotes and eukaryotes.</title>
        <authorList>
            <person name="Spang A."/>
            <person name="Saw J.H."/>
            <person name="Jorgensen S.L."/>
            <person name="Zaremba-Niedzwiedzka K."/>
            <person name="Martijn J."/>
            <person name="Lind A.E."/>
            <person name="van Eijk R."/>
            <person name="Schleper C."/>
            <person name="Guy L."/>
            <person name="Ettema T.J."/>
        </authorList>
    </citation>
    <scope>NUCLEOTIDE SEQUENCE</scope>
</reference>
<protein>
    <recommendedName>
        <fullName evidence="2">Solute-binding protein family 3/N-terminal domain-containing protein</fullName>
    </recommendedName>
</protein>
<gene>
    <name evidence="1" type="ORF">LCGC14_2651530</name>
</gene>
<dbReference type="EMBL" id="LAZR01045996">
    <property type="protein sequence ID" value="KKK97563.1"/>
    <property type="molecule type" value="Genomic_DNA"/>
</dbReference>
<dbReference type="AlphaFoldDB" id="A0A0F8ZUP0"/>
<evidence type="ECO:0008006" key="2">
    <source>
        <dbReference type="Google" id="ProtNLM"/>
    </source>
</evidence>
<organism evidence="1">
    <name type="scientific">marine sediment metagenome</name>
    <dbReference type="NCBI Taxonomy" id="412755"/>
    <lineage>
        <taxon>unclassified sequences</taxon>
        <taxon>metagenomes</taxon>
        <taxon>ecological metagenomes</taxon>
    </lineage>
</organism>
<evidence type="ECO:0000313" key="1">
    <source>
        <dbReference type="EMBL" id="KKK97563.1"/>
    </source>
</evidence>
<comment type="caution">
    <text evidence="1">The sequence shown here is derived from an EMBL/GenBank/DDBJ whole genome shotgun (WGS) entry which is preliminary data.</text>
</comment>
<accession>A0A0F8ZUP0</accession>